<organism evidence="1 2">
    <name type="scientific">Celeribacter arenosi</name>
    <dbReference type="NCBI Taxonomy" id="792649"/>
    <lineage>
        <taxon>Bacteria</taxon>
        <taxon>Pseudomonadati</taxon>
        <taxon>Pseudomonadota</taxon>
        <taxon>Alphaproteobacteria</taxon>
        <taxon>Rhodobacterales</taxon>
        <taxon>Roseobacteraceae</taxon>
        <taxon>Celeribacter</taxon>
    </lineage>
</organism>
<reference evidence="2" key="1">
    <citation type="journal article" date="2019" name="Int. J. Syst. Evol. Microbiol.">
        <title>The Global Catalogue of Microorganisms (GCM) 10K type strain sequencing project: providing services to taxonomists for standard genome sequencing and annotation.</title>
        <authorList>
            <consortium name="The Broad Institute Genomics Platform"/>
            <consortium name="The Broad Institute Genome Sequencing Center for Infectious Disease"/>
            <person name="Wu L."/>
            <person name="Ma J."/>
        </authorList>
    </citation>
    <scope>NUCLEOTIDE SEQUENCE [LARGE SCALE GENOMIC DNA]</scope>
    <source>
        <strain evidence="2">JCM 17190</strain>
    </source>
</reference>
<comment type="caution">
    <text evidence="1">The sequence shown here is derived from an EMBL/GenBank/DDBJ whole genome shotgun (WGS) entry which is preliminary data.</text>
</comment>
<dbReference type="EMBL" id="BAABDF010000007">
    <property type="protein sequence ID" value="GAA3870452.1"/>
    <property type="molecule type" value="Genomic_DNA"/>
</dbReference>
<evidence type="ECO:0008006" key="3">
    <source>
        <dbReference type="Google" id="ProtNLM"/>
    </source>
</evidence>
<gene>
    <name evidence="1" type="ORF">GCM10022404_20520</name>
</gene>
<keyword evidence="2" id="KW-1185">Reference proteome</keyword>
<dbReference type="SUPFAM" id="SSF69318">
    <property type="entry name" value="Integrin alpha N-terminal domain"/>
    <property type="match status" value="1"/>
</dbReference>
<sequence>MRGLALIAMLMAEAAGAEILSARYMEPTGVYGHGAIPGGEYGGLEVRLSPDRVLGVGTYDNVYEDTKPRLADLDGDGTVELVTVISYFDRGAAIRVFDEVDSPDHPLGTTLGVVAETAPIGRRYRWLSIAGIADFDGNGRMDIAYVDRPHLAKELVIVEARGSGPGLTLHETARVSGLTNHHLGSPVIEGGVRVCDGMYPVILTADAKWKNVVENRLSGGEIVSTPVAPYTGPDSFAPFLDCD</sequence>
<dbReference type="InterPro" id="IPR028994">
    <property type="entry name" value="Integrin_alpha_N"/>
</dbReference>
<dbReference type="RefSeq" id="WP_344846987.1">
    <property type="nucleotide sequence ID" value="NZ_BAABDF010000007.1"/>
</dbReference>
<dbReference type="Proteomes" id="UP001399917">
    <property type="component" value="Unassembled WGS sequence"/>
</dbReference>
<protein>
    <recommendedName>
        <fullName evidence="3">VCBS repeat-containing protein</fullName>
    </recommendedName>
</protein>
<evidence type="ECO:0000313" key="2">
    <source>
        <dbReference type="Proteomes" id="UP001399917"/>
    </source>
</evidence>
<proteinExistence type="predicted"/>
<evidence type="ECO:0000313" key="1">
    <source>
        <dbReference type="EMBL" id="GAA3870452.1"/>
    </source>
</evidence>
<accession>A0ABP7KCE7</accession>
<name>A0ABP7KCE7_9RHOB</name>